<keyword evidence="2" id="KW-0472">Membrane</keyword>
<dbReference type="SUPFAM" id="SSF56436">
    <property type="entry name" value="C-type lectin-like"/>
    <property type="match status" value="1"/>
</dbReference>
<dbReference type="OrthoDB" id="6157326at2759"/>
<dbReference type="CDD" id="cd00037">
    <property type="entry name" value="CLECT"/>
    <property type="match status" value="1"/>
</dbReference>
<dbReference type="PROSITE" id="PS50041">
    <property type="entry name" value="C_TYPE_LECTIN_2"/>
    <property type="match status" value="1"/>
</dbReference>
<evidence type="ECO:0000313" key="4">
    <source>
        <dbReference type="EMBL" id="CAG2243807.1"/>
    </source>
</evidence>
<keyword evidence="5" id="KW-1185">Reference proteome</keyword>
<dbReference type="Proteomes" id="UP000683360">
    <property type="component" value="Unassembled WGS sequence"/>
</dbReference>
<dbReference type="PANTHER" id="PTHR37558">
    <property type="entry name" value="HTH CENPB-TYPE DOMAIN-CONTAINING PROTEIN"/>
    <property type="match status" value="1"/>
</dbReference>
<dbReference type="AlphaFoldDB" id="A0A8S3UDA4"/>
<organism evidence="4 5">
    <name type="scientific">Mytilus edulis</name>
    <name type="common">Blue mussel</name>
    <dbReference type="NCBI Taxonomy" id="6550"/>
    <lineage>
        <taxon>Eukaryota</taxon>
        <taxon>Metazoa</taxon>
        <taxon>Spiralia</taxon>
        <taxon>Lophotrochozoa</taxon>
        <taxon>Mollusca</taxon>
        <taxon>Bivalvia</taxon>
        <taxon>Autobranchia</taxon>
        <taxon>Pteriomorphia</taxon>
        <taxon>Mytilida</taxon>
        <taxon>Mytiloidea</taxon>
        <taxon>Mytilidae</taxon>
        <taxon>Mytilinae</taxon>
        <taxon>Mytilus</taxon>
    </lineage>
</organism>
<evidence type="ECO:0000256" key="2">
    <source>
        <dbReference type="SAM" id="Phobius"/>
    </source>
</evidence>
<keyword evidence="2" id="KW-1133">Transmembrane helix</keyword>
<dbReference type="InterPro" id="IPR016187">
    <property type="entry name" value="CTDL_fold"/>
</dbReference>
<reference evidence="4" key="1">
    <citation type="submission" date="2021-03" db="EMBL/GenBank/DDBJ databases">
        <authorList>
            <person name="Bekaert M."/>
        </authorList>
    </citation>
    <scope>NUCLEOTIDE SEQUENCE</scope>
</reference>
<feature type="compositionally biased region" description="Basic and acidic residues" evidence="1">
    <location>
        <begin position="106"/>
        <end position="125"/>
    </location>
</feature>
<keyword evidence="2" id="KW-0812">Transmembrane</keyword>
<evidence type="ECO:0000256" key="1">
    <source>
        <dbReference type="SAM" id="MobiDB-lite"/>
    </source>
</evidence>
<dbReference type="EMBL" id="CAJPWZ010002715">
    <property type="protein sequence ID" value="CAG2243807.1"/>
    <property type="molecule type" value="Genomic_DNA"/>
</dbReference>
<dbReference type="PANTHER" id="PTHR37558:SF1">
    <property type="entry name" value="HTH CENPB-TYPE DOMAIN-CONTAINING PROTEIN"/>
    <property type="match status" value="1"/>
</dbReference>
<feature type="region of interest" description="Disordered" evidence="1">
    <location>
        <begin position="105"/>
        <end position="125"/>
    </location>
</feature>
<feature type="domain" description="C-type lectin" evidence="3">
    <location>
        <begin position="139"/>
        <end position="216"/>
    </location>
</feature>
<accession>A0A8S3UDA4</accession>
<gene>
    <name evidence="4" type="ORF">MEDL_55891</name>
</gene>
<feature type="transmembrane region" description="Helical" evidence="2">
    <location>
        <begin position="411"/>
        <end position="436"/>
    </location>
</feature>
<name>A0A8S3UDA4_MYTED</name>
<dbReference type="InterPro" id="IPR016186">
    <property type="entry name" value="C-type_lectin-like/link_sf"/>
</dbReference>
<evidence type="ECO:0000259" key="3">
    <source>
        <dbReference type="PROSITE" id="PS50041"/>
    </source>
</evidence>
<protein>
    <recommendedName>
        <fullName evidence="3">C-type lectin domain-containing protein</fullName>
    </recommendedName>
</protein>
<evidence type="ECO:0000313" key="5">
    <source>
        <dbReference type="Proteomes" id="UP000683360"/>
    </source>
</evidence>
<sequence length="441" mass="49326">MTSFTSGIRKKQVRFQTKDDLVLLREVLAKNPFQNKSAWNEIASAVADTRSNLQVDARRVRERTHLLIDQHKKSNADSLKSSGIDEEYGEKETLLDEILSLVEDEEKQKEKQKEKKETEENRGKEIRKRAMENLTPKKGLKWQIPPTSHFSWVNNEEMGPFTMWDPGEPNCMEGTNAPCSQTLSYDQNCVRLQHVSTTSWVWKTHGCYKEYAIICQTLSSSTTTSITTEAQTTTVSSTTDAQTTTVASTTDAQTTTVSSTTDAQTTTVAGTTDAQATTVASTPDTTVMETTSESTKKQIFTSFTYSVSESATTTVSSKTNPTTSPEPQELPMITTTKQETSFKPNTDYLPVEFTMLGTFFVNSTQICSCHLLSNQTNLPGKNWNFKIDKRSTNAYIRQHTSAYDGRLSSRIMGYTGIFVIGGVFLFVLFADLTTFLDKKKK</sequence>
<dbReference type="Gene3D" id="3.10.100.10">
    <property type="entry name" value="Mannose-Binding Protein A, subunit A"/>
    <property type="match status" value="1"/>
</dbReference>
<dbReference type="InterPro" id="IPR001304">
    <property type="entry name" value="C-type_lectin-like"/>
</dbReference>
<proteinExistence type="predicted"/>
<comment type="caution">
    <text evidence="4">The sequence shown here is derived from an EMBL/GenBank/DDBJ whole genome shotgun (WGS) entry which is preliminary data.</text>
</comment>